<comment type="caution">
    <text evidence="2">The sequence shown here is derived from an EMBL/GenBank/DDBJ whole genome shotgun (WGS) entry which is preliminary data.</text>
</comment>
<organism evidence="2 3">
    <name type="scientific">Sphingomonas jejuensis</name>
    <dbReference type="NCBI Taxonomy" id="904715"/>
    <lineage>
        <taxon>Bacteria</taxon>
        <taxon>Pseudomonadati</taxon>
        <taxon>Pseudomonadota</taxon>
        <taxon>Alphaproteobacteria</taxon>
        <taxon>Sphingomonadales</taxon>
        <taxon>Sphingomonadaceae</taxon>
        <taxon>Sphingomonas</taxon>
    </lineage>
</organism>
<feature type="compositionally biased region" description="Low complexity" evidence="1">
    <location>
        <begin position="24"/>
        <end position="39"/>
    </location>
</feature>
<evidence type="ECO:0000313" key="2">
    <source>
        <dbReference type="EMBL" id="NJC33554.1"/>
    </source>
</evidence>
<reference evidence="2 3" key="1">
    <citation type="submission" date="2020-03" db="EMBL/GenBank/DDBJ databases">
        <title>Genomic Encyclopedia of Type Strains, Phase IV (KMG-IV): sequencing the most valuable type-strain genomes for metagenomic binning, comparative biology and taxonomic classification.</title>
        <authorList>
            <person name="Goeker M."/>
        </authorList>
    </citation>
    <scope>NUCLEOTIDE SEQUENCE [LARGE SCALE GENOMIC DNA]</scope>
    <source>
        <strain evidence="2 3">DSM 27651</strain>
    </source>
</reference>
<protein>
    <submittedName>
        <fullName evidence="2">Uncharacterized protein</fullName>
    </submittedName>
</protein>
<gene>
    <name evidence="2" type="ORF">GGR88_001028</name>
</gene>
<evidence type="ECO:0000313" key="3">
    <source>
        <dbReference type="Proteomes" id="UP000734218"/>
    </source>
</evidence>
<dbReference type="EMBL" id="JAATJE010000001">
    <property type="protein sequence ID" value="NJC33554.1"/>
    <property type="molecule type" value="Genomic_DNA"/>
</dbReference>
<sequence>MLPKVAGLMEDHAMNDMTGINAATASLPAAPRPRPQALARRLERR</sequence>
<accession>A0ABX0XJN9</accession>
<evidence type="ECO:0000256" key="1">
    <source>
        <dbReference type="SAM" id="MobiDB-lite"/>
    </source>
</evidence>
<name>A0ABX0XJN9_9SPHN</name>
<dbReference type="Proteomes" id="UP000734218">
    <property type="component" value="Unassembled WGS sequence"/>
</dbReference>
<feature type="region of interest" description="Disordered" evidence="1">
    <location>
        <begin position="24"/>
        <end position="45"/>
    </location>
</feature>
<keyword evidence="3" id="KW-1185">Reference proteome</keyword>
<proteinExistence type="predicted"/>